<dbReference type="RefSeq" id="WP_186840771.1">
    <property type="nucleotide sequence ID" value="NZ_WJBC01000001.1"/>
</dbReference>
<feature type="domain" description="Serine aminopeptidase S33" evidence="1">
    <location>
        <begin position="26"/>
        <end position="291"/>
    </location>
</feature>
<gene>
    <name evidence="2" type="ORF">GH808_00115</name>
</gene>
<dbReference type="PANTHER" id="PTHR11614">
    <property type="entry name" value="PHOSPHOLIPASE-RELATED"/>
    <property type="match status" value="1"/>
</dbReference>
<name>A0ABR6WRI9_9FIRM</name>
<evidence type="ECO:0000259" key="1">
    <source>
        <dbReference type="Pfam" id="PF12146"/>
    </source>
</evidence>
<protein>
    <submittedName>
        <fullName evidence="2">Alpha/beta fold hydrolase</fullName>
    </submittedName>
</protein>
<dbReference type="Pfam" id="PF12146">
    <property type="entry name" value="Hydrolase_4"/>
    <property type="match status" value="1"/>
</dbReference>
<keyword evidence="3" id="KW-1185">Reference proteome</keyword>
<dbReference type="EMBL" id="WJBC01000001">
    <property type="protein sequence ID" value="MBC3802846.1"/>
    <property type="molecule type" value="Genomic_DNA"/>
</dbReference>
<evidence type="ECO:0000313" key="3">
    <source>
        <dbReference type="Proteomes" id="UP000603234"/>
    </source>
</evidence>
<dbReference type="GO" id="GO:0016787">
    <property type="term" value="F:hydrolase activity"/>
    <property type="evidence" value="ECO:0007669"/>
    <property type="project" value="UniProtKB-KW"/>
</dbReference>
<accession>A0ABR6WRI9</accession>
<dbReference type="Gene3D" id="3.40.50.1820">
    <property type="entry name" value="alpha/beta hydrolase"/>
    <property type="match status" value="1"/>
</dbReference>
<reference evidence="2 3" key="1">
    <citation type="journal article" date="2020" name="mSystems">
        <title>Defining Genomic and Predicted Metabolic Features of the Acetobacterium Genus.</title>
        <authorList>
            <person name="Ross D.E."/>
            <person name="Marshall C.W."/>
            <person name="Gulliver D."/>
            <person name="May H.D."/>
            <person name="Norman R.S."/>
        </authorList>
    </citation>
    <scope>NUCLEOTIDE SEQUENCE [LARGE SCALE GENOMIC DNA]</scope>
    <source>
        <strain evidence="2 3">DSM 8238</strain>
    </source>
</reference>
<dbReference type="InterPro" id="IPR051044">
    <property type="entry name" value="MAG_DAG_Lipase"/>
</dbReference>
<dbReference type="InterPro" id="IPR029058">
    <property type="entry name" value="AB_hydrolase_fold"/>
</dbReference>
<keyword evidence="2" id="KW-0378">Hydrolase</keyword>
<dbReference type="Proteomes" id="UP000603234">
    <property type="component" value="Unassembled WGS sequence"/>
</dbReference>
<sequence>METIKNIFYASDGAKITYYQTPCPPEPKGVVLIIHGMAEYAARYHEFADFFYANNYIAIAHDQRGHGQTGRDSGDMGFFASGNGWKRVIQDVKEISWSLRDSYPGLPLFIIGHSMGSVVARSAVISFPNVYNSAVFVGTTVGINGFMQKIASLIARREIRKNGEKTPSQLLAELSFGSYNKKFKPNRTDYDWLSLNRENVDAYIEDPLCGFTCSSGFYRDLFYGIQFASDYENLQHIPHDFPMLFLSGQNDPVGGMGKEVAQIVQLTKKAGAENVDLVLYPLLRHEILNEENRVLVYRDVLRFFESHRL</sequence>
<comment type="caution">
    <text evidence="2">The sequence shown here is derived from an EMBL/GenBank/DDBJ whole genome shotgun (WGS) entry which is preliminary data.</text>
</comment>
<dbReference type="SUPFAM" id="SSF53474">
    <property type="entry name" value="alpha/beta-Hydrolases"/>
    <property type="match status" value="1"/>
</dbReference>
<dbReference type="InterPro" id="IPR022742">
    <property type="entry name" value="Hydrolase_4"/>
</dbReference>
<proteinExistence type="predicted"/>
<organism evidence="2 3">
    <name type="scientific">Acetobacterium fimetarium</name>
    <dbReference type="NCBI Taxonomy" id="52691"/>
    <lineage>
        <taxon>Bacteria</taxon>
        <taxon>Bacillati</taxon>
        <taxon>Bacillota</taxon>
        <taxon>Clostridia</taxon>
        <taxon>Eubacteriales</taxon>
        <taxon>Eubacteriaceae</taxon>
        <taxon>Acetobacterium</taxon>
    </lineage>
</organism>
<evidence type="ECO:0000313" key="2">
    <source>
        <dbReference type="EMBL" id="MBC3802846.1"/>
    </source>
</evidence>